<feature type="compositionally biased region" description="Basic and acidic residues" evidence="1">
    <location>
        <begin position="705"/>
        <end position="716"/>
    </location>
</feature>
<feature type="region of interest" description="Disordered" evidence="1">
    <location>
        <begin position="446"/>
        <end position="607"/>
    </location>
</feature>
<feature type="region of interest" description="Disordered" evidence="1">
    <location>
        <begin position="684"/>
        <end position="716"/>
    </location>
</feature>
<feature type="compositionally biased region" description="Basic and acidic residues" evidence="1">
    <location>
        <begin position="575"/>
        <end position="588"/>
    </location>
</feature>
<organism evidence="2 3">
    <name type="scientific">Tranquillimonas alkanivorans</name>
    <dbReference type="NCBI Taxonomy" id="441119"/>
    <lineage>
        <taxon>Bacteria</taxon>
        <taxon>Pseudomonadati</taxon>
        <taxon>Pseudomonadota</taxon>
        <taxon>Alphaproteobacteria</taxon>
        <taxon>Rhodobacterales</taxon>
        <taxon>Roseobacteraceae</taxon>
        <taxon>Tranquillimonas</taxon>
    </lineage>
</organism>
<feature type="region of interest" description="Disordered" evidence="1">
    <location>
        <begin position="142"/>
        <end position="345"/>
    </location>
</feature>
<dbReference type="EMBL" id="FOXA01000001">
    <property type="protein sequence ID" value="SFO83175.1"/>
    <property type="molecule type" value="Genomic_DNA"/>
</dbReference>
<dbReference type="Proteomes" id="UP000199356">
    <property type="component" value="Unassembled WGS sequence"/>
</dbReference>
<feature type="compositionally biased region" description="Basic and acidic residues" evidence="1">
    <location>
        <begin position="318"/>
        <end position="338"/>
    </location>
</feature>
<feature type="compositionally biased region" description="Pro residues" evidence="1">
    <location>
        <begin position="90"/>
        <end position="104"/>
    </location>
</feature>
<feature type="compositionally biased region" description="Low complexity" evidence="1">
    <location>
        <begin position="232"/>
        <end position="246"/>
    </location>
</feature>
<proteinExistence type="predicted"/>
<accession>A0A1I5KDQ7</accession>
<dbReference type="RefSeq" id="WP_093416150.1">
    <property type="nucleotide sequence ID" value="NZ_FOXA01000001.1"/>
</dbReference>
<keyword evidence="3" id="KW-1185">Reference proteome</keyword>
<feature type="region of interest" description="Disordered" evidence="1">
    <location>
        <begin position="369"/>
        <end position="431"/>
    </location>
</feature>
<reference evidence="2 3" key="1">
    <citation type="submission" date="2016-10" db="EMBL/GenBank/DDBJ databases">
        <authorList>
            <person name="de Groot N.N."/>
        </authorList>
    </citation>
    <scope>NUCLEOTIDE SEQUENCE [LARGE SCALE GENOMIC DNA]</scope>
    <source>
        <strain evidence="2 3">DSM 19547</strain>
    </source>
</reference>
<evidence type="ECO:0000313" key="2">
    <source>
        <dbReference type="EMBL" id="SFO83175.1"/>
    </source>
</evidence>
<gene>
    <name evidence="2" type="ORF">SAMN04488047_10145</name>
</gene>
<protein>
    <recommendedName>
        <fullName evidence="4">Lipoprotein</fullName>
    </recommendedName>
</protein>
<feature type="compositionally biased region" description="Basic and acidic residues" evidence="1">
    <location>
        <begin position="684"/>
        <end position="696"/>
    </location>
</feature>
<evidence type="ECO:0000256" key="1">
    <source>
        <dbReference type="SAM" id="MobiDB-lite"/>
    </source>
</evidence>
<feature type="compositionally biased region" description="Basic and acidic residues" evidence="1">
    <location>
        <begin position="273"/>
        <end position="291"/>
    </location>
</feature>
<feature type="region of interest" description="Disordered" evidence="1">
    <location>
        <begin position="652"/>
        <end position="672"/>
    </location>
</feature>
<feature type="compositionally biased region" description="Low complexity" evidence="1">
    <location>
        <begin position="105"/>
        <end position="130"/>
    </location>
</feature>
<evidence type="ECO:0000313" key="3">
    <source>
        <dbReference type="Proteomes" id="UP000199356"/>
    </source>
</evidence>
<feature type="compositionally biased region" description="Acidic residues" evidence="1">
    <location>
        <begin position="411"/>
        <end position="425"/>
    </location>
</feature>
<feature type="compositionally biased region" description="Low complexity" evidence="1">
    <location>
        <begin position="208"/>
        <end position="222"/>
    </location>
</feature>
<evidence type="ECO:0008006" key="4">
    <source>
        <dbReference type="Google" id="ProtNLM"/>
    </source>
</evidence>
<feature type="compositionally biased region" description="Basic and acidic residues" evidence="1">
    <location>
        <begin position="381"/>
        <end position="397"/>
    </location>
</feature>
<dbReference type="OrthoDB" id="7798282at2"/>
<sequence>MVGSNKILTVSYGTFSCTLEGFDDPFNTMRSIAEYFRDLAADDRYFGAEPPTPDADMLHRIAEREIQKRVEARVEDKGVVLRQMTAPGPEAAPAPAPQSQPTPQPRAAAPVQPQPAAQPEAEPVGPEGDSVAAKLARIRAAVARAKASREAATFEEDEPTEATALGSIDAAFSDAGEAPESVKAEPQASAPAEDETESRWTSAEVMADQDAPEAQFAPAAEAHVQVDEQPSVQAEDVQADEQAAFQAEEEAPVAQDAAYRAELESELDAYRPAGDEDARTEEPADAHRAELEQELDAYRPAVDEDTQADAPEVSAEAYRAELEQELDAYRPDEAEERAAPAPVPSANVDAIAQTIGYARDFIDEFAEEAGVAKRAPAASTPERDTHAAPAEKAEAHAEAPQLPAVTGPAAQDEEEIEVETEEPDENGIPRARIIRLTRSEFEAALAAGDIEAVEDDEEAPAEPEAAEQQPEERPAAPGTDEDIPGDIREIVSGSSLHPEDEQELMAELAQVEREAEAVAREEAPAYPALPQERAEDADRPADRSEPDEATAHAVARRERGGDRDYPVATREAEEEARVQEERGEEALDRLITTTNKKLDEPQGTRRRSAIAHLKAAVAATRADRLLRGHRAEARASAMNQYRDDLAKVVRPRRPHEAGHATARPSDPLQDRPAPLMLVSELRVDRERKDEAQDRARPVQPRRVAKPAEAEVEAPRRMESVEAGESFAEFAERVGATELPDILEAAAAYATLVEGRQDVSRPQILRRAASITPSDETSRERGLKSFGQLLRSGRIRKVGAGRFAVADDTRYASAMRIAGE</sequence>
<feature type="compositionally biased region" description="Basic and acidic residues" evidence="1">
    <location>
        <begin position="532"/>
        <end position="565"/>
    </location>
</feature>
<dbReference type="PROSITE" id="PS51257">
    <property type="entry name" value="PROKAR_LIPOPROTEIN"/>
    <property type="match status" value="1"/>
</dbReference>
<feature type="compositionally biased region" description="Basic and acidic residues" evidence="1">
    <location>
        <begin position="510"/>
        <end position="523"/>
    </location>
</feature>
<name>A0A1I5KDQ7_9RHOB</name>
<feature type="compositionally biased region" description="Acidic residues" evidence="1">
    <location>
        <begin position="451"/>
        <end position="465"/>
    </location>
</feature>
<feature type="region of interest" description="Disordered" evidence="1">
    <location>
        <begin position="87"/>
        <end position="130"/>
    </location>
</feature>
<dbReference type="STRING" id="441119.SAMN04488047_10145"/>
<dbReference type="AlphaFoldDB" id="A0A1I5KDQ7"/>